<dbReference type="STRING" id="75913.A0A0K0FKK3"/>
<comment type="cofactor">
    <cofactor evidence="1">
        <name>Fe(2+)</name>
        <dbReference type="ChEBI" id="CHEBI:29033"/>
    </cofactor>
</comment>
<evidence type="ECO:0000259" key="9">
    <source>
        <dbReference type="PROSITE" id="PS51471"/>
    </source>
</evidence>
<protein>
    <submittedName>
        <fullName evidence="11">Alpha-ketoglutarate-dependent dioxygenase alkB homolog 6 (inferred by orthology to a human protein)</fullName>
    </submittedName>
</protein>
<feature type="domain" description="Fe2OG dioxygenase" evidence="9">
    <location>
        <begin position="92"/>
        <end position="215"/>
    </location>
</feature>
<sequence>MDANKYLIENCPGTIRYIPNFITDEEEEYLLHLINNAPLPKWDYLSHRRLQMYGGIINKNKVLIPDEGFPEGLNYVIDKIMSVENGFELNKRPNHLLVNEYLSGQGIMPHTDGDAYYPLVATISLGSPILLDFYKTINKVCVDSFDDRYIGSMFLERKSLVMLSDDIYSKYLHSIAEREKDVITENVFNLSQTKLNVGDVVKRTTRISLTYRHVDKVSKLNVMGLLKK</sequence>
<evidence type="ECO:0000313" key="11">
    <source>
        <dbReference type="WBParaSite" id="SVE_0956700.1"/>
    </source>
</evidence>
<dbReference type="Proteomes" id="UP000035680">
    <property type="component" value="Unassembled WGS sequence"/>
</dbReference>
<dbReference type="GO" id="GO:0046872">
    <property type="term" value="F:metal ion binding"/>
    <property type="evidence" value="ECO:0007669"/>
    <property type="project" value="UniProtKB-KW"/>
</dbReference>
<comment type="similarity">
    <text evidence="3">Belongs to the alkB family.</text>
</comment>
<comment type="subcellular location">
    <subcellularLocation>
        <location evidence="2">Nucleus</location>
    </subcellularLocation>
</comment>
<dbReference type="PANTHER" id="PTHR46030:SF1">
    <property type="entry name" value="ALPHA-KETOGLUTARATE-DEPENDENT DIOXYGENASE ALKB HOMOLOG 6"/>
    <property type="match status" value="1"/>
</dbReference>
<evidence type="ECO:0000256" key="7">
    <source>
        <dbReference type="ARBA" id="ARBA00023004"/>
    </source>
</evidence>
<keyword evidence="10" id="KW-1185">Reference proteome</keyword>
<keyword evidence="7" id="KW-0408">Iron</keyword>
<keyword evidence="6" id="KW-0560">Oxidoreductase</keyword>
<evidence type="ECO:0000256" key="3">
    <source>
        <dbReference type="ARBA" id="ARBA00007879"/>
    </source>
</evidence>
<reference evidence="10" key="1">
    <citation type="submission" date="2014-07" db="EMBL/GenBank/DDBJ databases">
        <authorList>
            <person name="Martin A.A"/>
            <person name="De Silva N."/>
        </authorList>
    </citation>
    <scope>NUCLEOTIDE SEQUENCE</scope>
</reference>
<accession>A0A0K0FKK3</accession>
<dbReference type="InterPro" id="IPR037151">
    <property type="entry name" value="AlkB-like_sf"/>
</dbReference>
<evidence type="ECO:0000256" key="1">
    <source>
        <dbReference type="ARBA" id="ARBA00001954"/>
    </source>
</evidence>
<proteinExistence type="inferred from homology"/>
<organism evidence="10 11">
    <name type="scientific">Strongyloides venezuelensis</name>
    <name type="common">Threadworm</name>
    <dbReference type="NCBI Taxonomy" id="75913"/>
    <lineage>
        <taxon>Eukaryota</taxon>
        <taxon>Metazoa</taxon>
        <taxon>Ecdysozoa</taxon>
        <taxon>Nematoda</taxon>
        <taxon>Chromadorea</taxon>
        <taxon>Rhabditida</taxon>
        <taxon>Tylenchina</taxon>
        <taxon>Panagrolaimomorpha</taxon>
        <taxon>Strongyloidoidea</taxon>
        <taxon>Strongyloididae</taxon>
        <taxon>Strongyloides</taxon>
    </lineage>
</organism>
<evidence type="ECO:0000256" key="5">
    <source>
        <dbReference type="ARBA" id="ARBA00022964"/>
    </source>
</evidence>
<dbReference type="SUPFAM" id="SSF51197">
    <property type="entry name" value="Clavaminate synthase-like"/>
    <property type="match status" value="1"/>
</dbReference>
<dbReference type="AlphaFoldDB" id="A0A0K0FKK3"/>
<dbReference type="PANTHER" id="PTHR46030">
    <property type="entry name" value="ALPHA-KETOGLUTARATE-DEPENDENT DIOXYGENASE ALKB HOMOLOG 6"/>
    <property type="match status" value="1"/>
</dbReference>
<dbReference type="InterPro" id="IPR005123">
    <property type="entry name" value="Oxoglu/Fe-dep_dioxygenase_dom"/>
</dbReference>
<reference evidence="11" key="2">
    <citation type="submission" date="2015-08" db="UniProtKB">
        <authorList>
            <consortium name="WormBaseParasite"/>
        </authorList>
    </citation>
    <scope>IDENTIFICATION</scope>
</reference>
<dbReference type="GO" id="GO:0005634">
    <property type="term" value="C:nucleus"/>
    <property type="evidence" value="ECO:0007669"/>
    <property type="project" value="UniProtKB-SubCell"/>
</dbReference>
<dbReference type="GO" id="GO:0051213">
    <property type="term" value="F:dioxygenase activity"/>
    <property type="evidence" value="ECO:0007669"/>
    <property type="project" value="UniProtKB-KW"/>
</dbReference>
<dbReference type="InterPro" id="IPR032862">
    <property type="entry name" value="ALKBH6"/>
</dbReference>
<keyword evidence="8" id="KW-0539">Nucleus</keyword>
<evidence type="ECO:0000256" key="8">
    <source>
        <dbReference type="ARBA" id="ARBA00023242"/>
    </source>
</evidence>
<evidence type="ECO:0000256" key="4">
    <source>
        <dbReference type="ARBA" id="ARBA00022723"/>
    </source>
</evidence>
<evidence type="ECO:0000313" key="10">
    <source>
        <dbReference type="Proteomes" id="UP000035680"/>
    </source>
</evidence>
<evidence type="ECO:0000256" key="2">
    <source>
        <dbReference type="ARBA" id="ARBA00004123"/>
    </source>
</evidence>
<keyword evidence="5" id="KW-0223">Dioxygenase</keyword>
<evidence type="ECO:0000256" key="6">
    <source>
        <dbReference type="ARBA" id="ARBA00023002"/>
    </source>
</evidence>
<dbReference type="PROSITE" id="PS51471">
    <property type="entry name" value="FE2OG_OXY"/>
    <property type="match status" value="1"/>
</dbReference>
<dbReference type="Pfam" id="PF13532">
    <property type="entry name" value="2OG-FeII_Oxy_2"/>
    <property type="match status" value="1"/>
</dbReference>
<name>A0A0K0FKK3_STRVS</name>
<dbReference type="Gene3D" id="2.60.120.590">
    <property type="entry name" value="Alpha-ketoglutarate-dependent dioxygenase AlkB-like"/>
    <property type="match status" value="1"/>
</dbReference>
<dbReference type="WBParaSite" id="SVE_0956700.1">
    <property type="protein sequence ID" value="SVE_0956700.1"/>
    <property type="gene ID" value="SVE_0956700"/>
</dbReference>
<dbReference type="InterPro" id="IPR027450">
    <property type="entry name" value="AlkB-like"/>
</dbReference>
<keyword evidence="4" id="KW-0479">Metal-binding</keyword>